<dbReference type="OrthoDB" id="9810336at2"/>
<keyword evidence="3 5" id="KW-1133">Transmembrane helix</keyword>
<dbReference type="Gene3D" id="2.40.50.140">
    <property type="entry name" value="Nucleic acid-binding proteins"/>
    <property type="match status" value="1"/>
</dbReference>
<comment type="caution">
    <text evidence="7">The sequence shown here is derived from an EMBL/GenBank/DDBJ whole genome shotgun (WGS) entry which is preliminary data.</text>
</comment>
<comment type="subcellular location">
    <subcellularLocation>
        <location evidence="1">Membrane</location>
        <topology evidence="1">Multi-pass membrane protein</topology>
    </subcellularLocation>
</comment>
<evidence type="ECO:0000256" key="3">
    <source>
        <dbReference type="ARBA" id="ARBA00022989"/>
    </source>
</evidence>
<feature type="transmembrane region" description="Helical" evidence="5">
    <location>
        <begin position="12"/>
        <end position="42"/>
    </location>
</feature>
<evidence type="ECO:0000256" key="5">
    <source>
        <dbReference type="SAM" id="Phobius"/>
    </source>
</evidence>
<name>A0A4Q2T3S9_9HYPH</name>
<dbReference type="PANTHER" id="PTHR33507:SF3">
    <property type="entry name" value="INNER MEMBRANE PROTEIN YBBJ"/>
    <property type="match status" value="1"/>
</dbReference>
<dbReference type="Proteomes" id="UP000291088">
    <property type="component" value="Unassembled WGS sequence"/>
</dbReference>
<dbReference type="AlphaFoldDB" id="A0A4Q2T3S9"/>
<keyword evidence="8" id="KW-1185">Reference proteome</keyword>
<proteinExistence type="predicted"/>
<dbReference type="Pfam" id="PF01957">
    <property type="entry name" value="NfeD"/>
    <property type="match status" value="1"/>
</dbReference>
<organism evidence="7 8">
    <name type="scientific">Ciceribacter ferrooxidans</name>
    <dbReference type="NCBI Taxonomy" id="2509717"/>
    <lineage>
        <taxon>Bacteria</taxon>
        <taxon>Pseudomonadati</taxon>
        <taxon>Pseudomonadota</taxon>
        <taxon>Alphaproteobacteria</taxon>
        <taxon>Hyphomicrobiales</taxon>
        <taxon>Rhizobiaceae</taxon>
        <taxon>Ciceribacter</taxon>
    </lineage>
</organism>
<gene>
    <name evidence="7" type="ORF">EUU22_10910</name>
</gene>
<dbReference type="EMBL" id="SDVB01000238">
    <property type="protein sequence ID" value="RYC11584.1"/>
    <property type="molecule type" value="Genomic_DNA"/>
</dbReference>
<dbReference type="RefSeq" id="WP_129332033.1">
    <property type="nucleotide sequence ID" value="NZ_SDVB01000238.1"/>
</dbReference>
<evidence type="ECO:0000256" key="4">
    <source>
        <dbReference type="ARBA" id="ARBA00023136"/>
    </source>
</evidence>
<accession>A0A4Q2T3S9</accession>
<sequence length="152" mass="16607">MLMRLISELGPWSWWLLGFLLLAAELALPGVFLVWIGIAALLTGLLSILLWTMGFWVWQLQFLVFATLAVVSTFAGRRFLSSGEQATDEPLLNQRGASLVGRTATLPEPIVNGRGRIRLDDTYWPVMGPDLPAGTKVKVVSGTGRDLVVEAA</sequence>
<evidence type="ECO:0000313" key="7">
    <source>
        <dbReference type="EMBL" id="RYC11584.1"/>
    </source>
</evidence>
<feature type="transmembrane region" description="Helical" evidence="5">
    <location>
        <begin position="48"/>
        <end position="71"/>
    </location>
</feature>
<protein>
    <submittedName>
        <fullName evidence="7">NfeD family protein</fullName>
    </submittedName>
</protein>
<evidence type="ECO:0000256" key="1">
    <source>
        <dbReference type="ARBA" id="ARBA00004141"/>
    </source>
</evidence>
<evidence type="ECO:0000313" key="8">
    <source>
        <dbReference type="Proteomes" id="UP000291088"/>
    </source>
</evidence>
<dbReference type="InterPro" id="IPR052165">
    <property type="entry name" value="Membrane_assoc_protease"/>
</dbReference>
<evidence type="ECO:0000259" key="6">
    <source>
        <dbReference type="Pfam" id="PF01957"/>
    </source>
</evidence>
<dbReference type="PANTHER" id="PTHR33507">
    <property type="entry name" value="INNER MEMBRANE PROTEIN YBBJ"/>
    <property type="match status" value="1"/>
</dbReference>
<feature type="domain" description="NfeD-like C-terminal" evidence="6">
    <location>
        <begin position="98"/>
        <end position="150"/>
    </location>
</feature>
<keyword evidence="4 5" id="KW-0472">Membrane</keyword>
<keyword evidence="2 5" id="KW-0812">Transmembrane</keyword>
<evidence type="ECO:0000256" key="2">
    <source>
        <dbReference type="ARBA" id="ARBA00022692"/>
    </source>
</evidence>
<dbReference type="InterPro" id="IPR012340">
    <property type="entry name" value="NA-bd_OB-fold"/>
</dbReference>
<dbReference type="InterPro" id="IPR002810">
    <property type="entry name" value="NfeD-like_C"/>
</dbReference>
<dbReference type="GO" id="GO:0005886">
    <property type="term" value="C:plasma membrane"/>
    <property type="evidence" value="ECO:0007669"/>
    <property type="project" value="TreeGrafter"/>
</dbReference>
<reference evidence="7 8" key="1">
    <citation type="submission" date="2019-01" db="EMBL/GenBank/DDBJ databases">
        <authorList>
            <person name="Deng T."/>
        </authorList>
    </citation>
    <scope>NUCLEOTIDE SEQUENCE [LARGE SCALE GENOMIC DNA]</scope>
    <source>
        <strain evidence="7 8">F8825</strain>
    </source>
</reference>